<feature type="non-terminal residue" evidence="1">
    <location>
        <position position="147"/>
    </location>
</feature>
<sequence length="147" mass="16026">MIPDDDEALASRRLKETGMRQRLRRCLRRCPKGDVLWTEATRRCRWPILVLCLGSLGLAPLAPALLDRTSNAIQLVAGSPSEEAFGKLKATFPGSVSVGSMIVLVEAKRGATLAAHRDTWCAFEDRLSAAIVKDYGGDDFLKGDPEA</sequence>
<dbReference type="Proteomes" id="UP000002729">
    <property type="component" value="Unassembled WGS sequence"/>
</dbReference>
<dbReference type="EMBL" id="GL834211">
    <property type="protein sequence ID" value="EGB01768.1"/>
    <property type="molecule type" value="Genomic_DNA"/>
</dbReference>
<evidence type="ECO:0000313" key="2">
    <source>
        <dbReference type="Proteomes" id="UP000002729"/>
    </source>
</evidence>
<gene>
    <name evidence="1" type="ORF">AURANDRAFT_69515</name>
</gene>
<name>F0YSZ1_AURAN</name>
<evidence type="ECO:0000313" key="1">
    <source>
        <dbReference type="EMBL" id="EGB01768.1"/>
    </source>
</evidence>
<keyword evidence="2" id="KW-1185">Reference proteome</keyword>
<dbReference type="GeneID" id="20227573"/>
<proteinExistence type="predicted"/>
<dbReference type="InParanoid" id="F0YSZ1"/>
<accession>F0YSZ1</accession>
<dbReference type="KEGG" id="aaf:AURANDRAFT_69515"/>
<protein>
    <submittedName>
        <fullName evidence="1">Uncharacterized protein</fullName>
    </submittedName>
</protein>
<dbReference type="AlphaFoldDB" id="F0YSZ1"/>
<reference evidence="1 2" key="1">
    <citation type="journal article" date="2011" name="Proc. Natl. Acad. Sci. U.S.A.">
        <title>Niche of harmful alga Aureococcus anophagefferens revealed through ecogenomics.</title>
        <authorList>
            <person name="Gobler C.J."/>
            <person name="Berry D.L."/>
            <person name="Dyhrman S.T."/>
            <person name="Wilhelm S.W."/>
            <person name="Salamov A."/>
            <person name="Lobanov A.V."/>
            <person name="Zhang Y."/>
            <person name="Collier J.L."/>
            <person name="Wurch L.L."/>
            <person name="Kustka A.B."/>
            <person name="Dill B.D."/>
            <person name="Shah M."/>
            <person name="VerBerkmoes N.C."/>
            <person name="Kuo A."/>
            <person name="Terry A."/>
            <person name="Pangilinan J."/>
            <person name="Lindquist E.A."/>
            <person name="Lucas S."/>
            <person name="Paulsen I.T."/>
            <person name="Hattenrath-Lehmann T.K."/>
            <person name="Talmage S.C."/>
            <person name="Walker E.A."/>
            <person name="Koch F."/>
            <person name="Burson A.M."/>
            <person name="Marcoval M.A."/>
            <person name="Tang Y.Z."/>
            <person name="Lecleir G.R."/>
            <person name="Coyne K.J."/>
            <person name="Berg G.M."/>
            <person name="Bertrand E.M."/>
            <person name="Saito M.A."/>
            <person name="Gladyshev V.N."/>
            <person name="Grigoriev I.V."/>
        </authorList>
    </citation>
    <scope>NUCLEOTIDE SEQUENCE [LARGE SCALE GENOMIC DNA]</scope>
    <source>
        <strain evidence="2">CCMP 1984</strain>
    </source>
</reference>
<organism evidence="2">
    <name type="scientific">Aureococcus anophagefferens</name>
    <name type="common">Harmful bloom alga</name>
    <dbReference type="NCBI Taxonomy" id="44056"/>
    <lineage>
        <taxon>Eukaryota</taxon>
        <taxon>Sar</taxon>
        <taxon>Stramenopiles</taxon>
        <taxon>Ochrophyta</taxon>
        <taxon>Pelagophyceae</taxon>
        <taxon>Pelagomonadales</taxon>
        <taxon>Pelagomonadaceae</taxon>
        <taxon>Aureococcus</taxon>
    </lineage>
</organism>
<dbReference type="RefSeq" id="XP_009043533.1">
    <property type="nucleotide sequence ID" value="XM_009045285.1"/>
</dbReference>